<comment type="caution">
    <text evidence="2">The sequence shown here is derived from an EMBL/GenBank/DDBJ whole genome shotgun (WGS) entry which is preliminary data.</text>
</comment>
<accession>A0A830B535</accession>
<dbReference type="Proteomes" id="UP000653305">
    <property type="component" value="Unassembled WGS sequence"/>
</dbReference>
<reference evidence="2" key="1">
    <citation type="submission" date="2020-07" db="EMBL/GenBank/DDBJ databases">
        <title>Ethylene signaling mediates host invasion by parasitic plants.</title>
        <authorList>
            <person name="Yoshida S."/>
        </authorList>
    </citation>
    <scope>NUCLEOTIDE SEQUENCE</scope>
    <source>
        <strain evidence="2">Okayama</strain>
    </source>
</reference>
<gene>
    <name evidence="2" type="ORF">PHJA_000109900</name>
</gene>
<dbReference type="EMBL" id="BMAC01000010">
    <property type="protein sequence ID" value="GFP79664.1"/>
    <property type="molecule type" value="Genomic_DNA"/>
</dbReference>
<dbReference type="AlphaFoldDB" id="A0A830B535"/>
<sequence>NHFQGPTTPGKLSQNSKDWNLEGSEGGYGGPGISNTTNQAVGSSQAEGPTRDPSTGHYKVKLTTQPASGERGRRREDMEDVASDVAETAKAAAVGALETGLKLGEIAKQAVDGMWDVAKKTTERVRDTVADDGNGNKQRRGEDLRGGPRGYN</sequence>
<feature type="non-terminal residue" evidence="2">
    <location>
        <position position="1"/>
    </location>
</feature>
<name>A0A830B535_9LAMI</name>
<evidence type="ECO:0000313" key="3">
    <source>
        <dbReference type="Proteomes" id="UP000653305"/>
    </source>
</evidence>
<evidence type="ECO:0000256" key="1">
    <source>
        <dbReference type="SAM" id="MobiDB-lite"/>
    </source>
</evidence>
<dbReference type="OrthoDB" id="756017at2759"/>
<feature type="region of interest" description="Disordered" evidence="1">
    <location>
        <begin position="122"/>
        <end position="152"/>
    </location>
</feature>
<keyword evidence="3" id="KW-1185">Reference proteome</keyword>
<feature type="region of interest" description="Disordered" evidence="1">
    <location>
        <begin position="1"/>
        <end position="83"/>
    </location>
</feature>
<feature type="compositionally biased region" description="Polar residues" evidence="1">
    <location>
        <begin position="1"/>
        <end position="18"/>
    </location>
</feature>
<proteinExistence type="predicted"/>
<evidence type="ECO:0000313" key="2">
    <source>
        <dbReference type="EMBL" id="GFP79664.1"/>
    </source>
</evidence>
<feature type="compositionally biased region" description="Polar residues" evidence="1">
    <location>
        <begin position="33"/>
        <end position="47"/>
    </location>
</feature>
<protein>
    <submittedName>
        <fullName evidence="2">Uncharacterized protein</fullName>
    </submittedName>
</protein>
<organism evidence="2 3">
    <name type="scientific">Phtheirospermum japonicum</name>
    <dbReference type="NCBI Taxonomy" id="374723"/>
    <lineage>
        <taxon>Eukaryota</taxon>
        <taxon>Viridiplantae</taxon>
        <taxon>Streptophyta</taxon>
        <taxon>Embryophyta</taxon>
        <taxon>Tracheophyta</taxon>
        <taxon>Spermatophyta</taxon>
        <taxon>Magnoliopsida</taxon>
        <taxon>eudicotyledons</taxon>
        <taxon>Gunneridae</taxon>
        <taxon>Pentapetalae</taxon>
        <taxon>asterids</taxon>
        <taxon>lamiids</taxon>
        <taxon>Lamiales</taxon>
        <taxon>Orobanchaceae</taxon>
        <taxon>Orobanchaceae incertae sedis</taxon>
        <taxon>Phtheirospermum</taxon>
    </lineage>
</organism>